<evidence type="ECO:0000256" key="1">
    <source>
        <dbReference type="SAM" id="MobiDB-lite"/>
    </source>
</evidence>
<protein>
    <submittedName>
        <fullName evidence="2">Uncharacterized protein</fullName>
    </submittedName>
</protein>
<accession>A0A371D9T2</accession>
<evidence type="ECO:0000313" key="2">
    <source>
        <dbReference type="EMBL" id="RDX49280.1"/>
    </source>
</evidence>
<keyword evidence="3" id="KW-1185">Reference proteome</keyword>
<dbReference type="AlphaFoldDB" id="A0A371D9T2"/>
<gene>
    <name evidence="2" type="ORF">OH76DRAFT_544558</name>
</gene>
<proteinExistence type="predicted"/>
<evidence type="ECO:0000313" key="3">
    <source>
        <dbReference type="Proteomes" id="UP000256964"/>
    </source>
</evidence>
<sequence length="181" mass="19273">MGWMYGYGYMRMGPGSSRQAEQANESVHTKTNSCAIVPCSARGEGSTRTGEQTGGRKGDGVFLARRRFKKPRTGPRQVGTRGAMVQAPCQDVIQSVDRTRRSGSGRDSGGHGDGAGVRCDIEGFLFICISIDWKQRRLPSVLAQKLARAAVGGQGRRRRDSASGSGGLCCCDTRCGGLLGL</sequence>
<name>A0A371D9T2_9APHY</name>
<reference evidence="2 3" key="1">
    <citation type="journal article" date="2018" name="Biotechnol. Biofuels">
        <title>Integrative visual omics of the white-rot fungus Polyporus brumalis exposes the biotechnological potential of its oxidative enzymes for delignifying raw plant biomass.</title>
        <authorList>
            <person name="Miyauchi S."/>
            <person name="Rancon A."/>
            <person name="Drula E."/>
            <person name="Hage H."/>
            <person name="Chaduli D."/>
            <person name="Favel A."/>
            <person name="Grisel S."/>
            <person name="Henrissat B."/>
            <person name="Herpoel-Gimbert I."/>
            <person name="Ruiz-Duenas F.J."/>
            <person name="Chevret D."/>
            <person name="Hainaut M."/>
            <person name="Lin J."/>
            <person name="Wang M."/>
            <person name="Pangilinan J."/>
            <person name="Lipzen A."/>
            <person name="Lesage-Meessen L."/>
            <person name="Navarro D."/>
            <person name="Riley R."/>
            <person name="Grigoriev I.V."/>
            <person name="Zhou S."/>
            <person name="Raouche S."/>
            <person name="Rosso M.N."/>
        </authorList>
    </citation>
    <scope>NUCLEOTIDE SEQUENCE [LARGE SCALE GENOMIC DNA]</scope>
    <source>
        <strain evidence="2 3">BRFM 1820</strain>
    </source>
</reference>
<feature type="region of interest" description="Disordered" evidence="1">
    <location>
        <begin position="39"/>
        <end position="59"/>
    </location>
</feature>
<dbReference type="EMBL" id="KZ857406">
    <property type="protein sequence ID" value="RDX49280.1"/>
    <property type="molecule type" value="Genomic_DNA"/>
</dbReference>
<dbReference type="Proteomes" id="UP000256964">
    <property type="component" value="Unassembled WGS sequence"/>
</dbReference>
<organism evidence="2 3">
    <name type="scientific">Lentinus brumalis</name>
    <dbReference type="NCBI Taxonomy" id="2498619"/>
    <lineage>
        <taxon>Eukaryota</taxon>
        <taxon>Fungi</taxon>
        <taxon>Dikarya</taxon>
        <taxon>Basidiomycota</taxon>
        <taxon>Agaricomycotina</taxon>
        <taxon>Agaricomycetes</taxon>
        <taxon>Polyporales</taxon>
        <taxon>Polyporaceae</taxon>
        <taxon>Lentinus</taxon>
    </lineage>
</organism>